<evidence type="ECO:0000313" key="1">
    <source>
        <dbReference type="EnsemblPlants" id="KQK96241"/>
    </source>
</evidence>
<keyword evidence="2" id="KW-1185">Reference proteome</keyword>
<reference evidence="1" key="2">
    <citation type="submission" date="2018-08" db="UniProtKB">
        <authorList>
            <consortium name="EnsemblPlants"/>
        </authorList>
    </citation>
    <scope>IDENTIFICATION</scope>
    <source>
        <strain evidence="1">Yugu1</strain>
    </source>
</reference>
<name>K3YF45_SETIT</name>
<protein>
    <submittedName>
        <fullName evidence="1">Uncharacterized protein</fullName>
    </submittedName>
</protein>
<organism evidence="1 2">
    <name type="scientific">Setaria italica</name>
    <name type="common">Foxtail millet</name>
    <name type="synonym">Panicum italicum</name>
    <dbReference type="NCBI Taxonomy" id="4555"/>
    <lineage>
        <taxon>Eukaryota</taxon>
        <taxon>Viridiplantae</taxon>
        <taxon>Streptophyta</taxon>
        <taxon>Embryophyta</taxon>
        <taxon>Tracheophyta</taxon>
        <taxon>Spermatophyta</taxon>
        <taxon>Magnoliopsida</taxon>
        <taxon>Liliopsida</taxon>
        <taxon>Poales</taxon>
        <taxon>Poaceae</taxon>
        <taxon>PACMAD clade</taxon>
        <taxon>Panicoideae</taxon>
        <taxon>Panicodae</taxon>
        <taxon>Paniceae</taxon>
        <taxon>Cenchrinae</taxon>
        <taxon>Setaria</taxon>
    </lineage>
</organism>
<reference evidence="2" key="1">
    <citation type="journal article" date="2012" name="Nat. Biotechnol.">
        <title>Reference genome sequence of the model plant Setaria.</title>
        <authorList>
            <person name="Bennetzen J.L."/>
            <person name="Schmutz J."/>
            <person name="Wang H."/>
            <person name="Percifield R."/>
            <person name="Hawkins J."/>
            <person name="Pontaroli A.C."/>
            <person name="Estep M."/>
            <person name="Feng L."/>
            <person name="Vaughn J.N."/>
            <person name="Grimwood J."/>
            <person name="Jenkins J."/>
            <person name="Barry K."/>
            <person name="Lindquist E."/>
            <person name="Hellsten U."/>
            <person name="Deshpande S."/>
            <person name="Wang X."/>
            <person name="Wu X."/>
            <person name="Mitros T."/>
            <person name="Triplett J."/>
            <person name="Yang X."/>
            <person name="Ye C.Y."/>
            <person name="Mauro-Herrera M."/>
            <person name="Wang L."/>
            <person name="Li P."/>
            <person name="Sharma M."/>
            <person name="Sharma R."/>
            <person name="Ronald P.C."/>
            <person name="Panaud O."/>
            <person name="Kellogg E.A."/>
            <person name="Brutnell T.P."/>
            <person name="Doust A.N."/>
            <person name="Tuskan G.A."/>
            <person name="Rokhsar D."/>
            <person name="Devos K.M."/>
        </authorList>
    </citation>
    <scope>NUCLEOTIDE SEQUENCE [LARGE SCALE GENOMIC DNA]</scope>
    <source>
        <strain evidence="2">cv. Yugu1</strain>
    </source>
</reference>
<proteinExistence type="predicted"/>
<dbReference type="InParanoid" id="K3YF45"/>
<dbReference type="EnsemblPlants" id="KQK96241">
    <property type="protein sequence ID" value="KQK96241"/>
    <property type="gene ID" value="SETIT_012862mg"/>
</dbReference>
<accession>K3YF45</accession>
<dbReference type="EMBL" id="AGNK02004061">
    <property type="status" value="NOT_ANNOTATED_CDS"/>
    <property type="molecule type" value="Genomic_DNA"/>
</dbReference>
<dbReference type="Gramene" id="KQK96241">
    <property type="protein sequence ID" value="KQK96241"/>
    <property type="gene ID" value="SETIT_012862mg"/>
</dbReference>
<dbReference type="AlphaFoldDB" id="K3YF45"/>
<dbReference type="Proteomes" id="UP000004995">
    <property type="component" value="Unassembled WGS sequence"/>
</dbReference>
<evidence type="ECO:0000313" key="2">
    <source>
        <dbReference type="Proteomes" id="UP000004995"/>
    </source>
</evidence>
<dbReference type="HOGENOM" id="CLU_3369367_0_0_1"/>
<sequence length="35" mass="4095">MINQNKEKWDKSQNYKGSCCSKDIHYTLFSISSIP</sequence>